<comment type="subcellular location">
    <subcellularLocation>
        <location evidence="1">Golgi apparatus membrane</location>
        <topology evidence="1">Single-pass type II membrane protein</topology>
    </subcellularLocation>
</comment>
<evidence type="ECO:0000259" key="7">
    <source>
        <dbReference type="Pfam" id="PF04572"/>
    </source>
</evidence>
<keyword evidence="9" id="KW-1185">Reference proteome</keyword>
<feature type="domain" description="Alpha 1,4-glycosyltransferase" evidence="7">
    <location>
        <begin position="263"/>
        <end position="387"/>
    </location>
</feature>
<reference evidence="8" key="1">
    <citation type="submission" date="2025-08" db="UniProtKB">
        <authorList>
            <consortium name="Ensembl"/>
        </authorList>
    </citation>
    <scope>IDENTIFICATION</scope>
</reference>
<dbReference type="Pfam" id="PF04572">
    <property type="entry name" value="Gb3_synth"/>
    <property type="match status" value="1"/>
</dbReference>
<dbReference type="PANTHER" id="PTHR12042:SF16">
    <property type="entry name" value="ALPHA-1,4-N-ACETYLGLUCOSAMINYLTRANSFERASE"/>
    <property type="match status" value="1"/>
</dbReference>
<evidence type="ECO:0000256" key="6">
    <source>
        <dbReference type="ARBA" id="ARBA00023136"/>
    </source>
</evidence>
<evidence type="ECO:0000313" key="8">
    <source>
        <dbReference type="Ensembl" id="ENSLLEP00000042942.1"/>
    </source>
</evidence>
<dbReference type="SUPFAM" id="SSF53448">
    <property type="entry name" value="Nucleotide-diphospho-sugar transferases"/>
    <property type="match status" value="1"/>
</dbReference>
<dbReference type="GO" id="GO:0006493">
    <property type="term" value="P:protein O-linked glycosylation"/>
    <property type="evidence" value="ECO:0007669"/>
    <property type="project" value="TreeGrafter"/>
</dbReference>
<reference evidence="8" key="2">
    <citation type="submission" date="2025-09" db="UniProtKB">
        <authorList>
            <consortium name="Ensembl"/>
        </authorList>
    </citation>
    <scope>IDENTIFICATION</scope>
</reference>
<dbReference type="Proteomes" id="UP000694569">
    <property type="component" value="Unplaced"/>
</dbReference>
<protein>
    <recommendedName>
        <fullName evidence="7">Alpha 1,4-glycosyltransferase domain-containing protein</fullName>
    </recommendedName>
</protein>
<dbReference type="GO" id="GO:0008375">
    <property type="term" value="F:acetylglucosaminyltransferase activity"/>
    <property type="evidence" value="ECO:0007669"/>
    <property type="project" value="TreeGrafter"/>
</dbReference>
<sequence>MLRALQIALLLLVSMLFGFFYGITMKQRNILHSILHFRDSRTLSNLTPVQIMTEFQEPTRTGFTSIKPTSPQQTTQKNLVTEQNGISKTSKMSTNAKNIRLNEINPLYVLRHGNGIIFLETGDRTQPPALVLCALESAARVYPERPVVFFIKGLSDVNTKYDEENIQRKFPTLSSFPNIYIFPLKLEEVFKDTPLLSWFQKTNRDLEQYWIHVSSDGCRLALIWKYGGIYMDSDIISIRPIPGHNFLAAQFPLESNNAIFGLSTHHEFPWVAMTDFVKNYKGAVWGHQGPQLFTRVLKNYCDFSKFDGIEDIVCGNISFLNPQRFYPISYPQWRRYYEIWKSFPTFNDSYGLHLWNTMNKEQISMVPGDKTLVQHLYQEYCPTTYAAFATNEKIPH</sequence>
<dbReference type="Pfam" id="PF04488">
    <property type="entry name" value="Gly_transf_sug"/>
    <property type="match status" value="1"/>
</dbReference>
<keyword evidence="3" id="KW-0328">Glycosyltransferase</keyword>
<dbReference type="Ensembl" id="ENSLLET00000044654.1">
    <property type="protein sequence ID" value="ENSLLEP00000042942.1"/>
    <property type="gene ID" value="ENSLLEG00000027313.1"/>
</dbReference>
<dbReference type="InterPro" id="IPR007577">
    <property type="entry name" value="GlycoTrfase_DXD_sugar-bd_CS"/>
</dbReference>
<accession>A0A8C5QUJ7</accession>
<dbReference type="InterPro" id="IPR029044">
    <property type="entry name" value="Nucleotide-diphossugar_trans"/>
</dbReference>
<keyword evidence="5" id="KW-0333">Golgi apparatus</keyword>
<dbReference type="GeneTree" id="ENSGT00510000047981"/>
<evidence type="ECO:0000256" key="4">
    <source>
        <dbReference type="ARBA" id="ARBA00022679"/>
    </source>
</evidence>
<dbReference type="InterPro" id="IPR007652">
    <property type="entry name" value="A1-4-GlycosylTfrase_dom"/>
</dbReference>
<dbReference type="PANTHER" id="PTHR12042">
    <property type="entry name" value="LACTOSYLCERAMIDE 4-ALPHA-GALACTOSYLTRANSFERASE ALPHA- 1,4-GALACTOSYLTRANSFERASE"/>
    <property type="match status" value="1"/>
</dbReference>
<keyword evidence="6" id="KW-0472">Membrane</keyword>
<dbReference type="Gene3D" id="3.90.550.20">
    <property type="match status" value="1"/>
</dbReference>
<dbReference type="InterPro" id="IPR051981">
    <property type="entry name" value="Glycosyltransf_32"/>
</dbReference>
<evidence type="ECO:0000256" key="3">
    <source>
        <dbReference type="ARBA" id="ARBA00022676"/>
    </source>
</evidence>
<dbReference type="OrthoDB" id="407609at2759"/>
<evidence type="ECO:0000313" key="9">
    <source>
        <dbReference type="Proteomes" id="UP000694569"/>
    </source>
</evidence>
<keyword evidence="4" id="KW-0808">Transferase</keyword>
<organism evidence="8 9">
    <name type="scientific">Leptobrachium leishanense</name>
    <name type="common">Leishan spiny toad</name>
    <dbReference type="NCBI Taxonomy" id="445787"/>
    <lineage>
        <taxon>Eukaryota</taxon>
        <taxon>Metazoa</taxon>
        <taxon>Chordata</taxon>
        <taxon>Craniata</taxon>
        <taxon>Vertebrata</taxon>
        <taxon>Euteleostomi</taxon>
        <taxon>Amphibia</taxon>
        <taxon>Batrachia</taxon>
        <taxon>Anura</taxon>
        <taxon>Pelobatoidea</taxon>
        <taxon>Megophryidae</taxon>
        <taxon>Leptobrachium</taxon>
    </lineage>
</organism>
<dbReference type="AlphaFoldDB" id="A0A8C5QUJ7"/>
<proteinExistence type="inferred from homology"/>
<comment type="similarity">
    <text evidence="2">Belongs to the glycosyltransferase 32 family.</text>
</comment>
<name>A0A8C5QUJ7_9ANUR</name>
<dbReference type="GO" id="GO:0000139">
    <property type="term" value="C:Golgi membrane"/>
    <property type="evidence" value="ECO:0007669"/>
    <property type="project" value="UniProtKB-SubCell"/>
</dbReference>
<evidence type="ECO:0000256" key="1">
    <source>
        <dbReference type="ARBA" id="ARBA00004323"/>
    </source>
</evidence>
<evidence type="ECO:0000256" key="5">
    <source>
        <dbReference type="ARBA" id="ARBA00023034"/>
    </source>
</evidence>
<evidence type="ECO:0000256" key="2">
    <source>
        <dbReference type="ARBA" id="ARBA00009003"/>
    </source>
</evidence>